<name>A0A9E7KY74_9LILI</name>
<evidence type="ECO:0000313" key="1">
    <source>
        <dbReference type="EMBL" id="URE36757.1"/>
    </source>
</evidence>
<dbReference type="AlphaFoldDB" id="A0A9E7KY74"/>
<protein>
    <submittedName>
        <fullName evidence="1">Uncharacterized protein</fullName>
    </submittedName>
</protein>
<proteinExistence type="predicted"/>
<keyword evidence="2" id="KW-1185">Reference proteome</keyword>
<accession>A0A9E7KY74</accession>
<evidence type="ECO:0000313" key="2">
    <source>
        <dbReference type="Proteomes" id="UP001055439"/>
    </source>
</evidence>
<sequence length="60" mass="6755">MEGETKRTELESLIEAIKGSDVRGGIRLQLRVGGRMNLDGWQIEVSINSRQMGLECNCYI</sequence>
<dbReference type="Proteomes" id="UP001055439">
    <property type="component" value="Chromosome 8"/>
</dbReference>
<organism evidence="1 2">
    <name type="scientific">Musa troglodytarum</name>
    <name type="common">fe'i banana</name>
    <dbReference type="NCBI Taxonomy" id="320322"/>
    <lineage>
        <taxon>Eukaryota</taxon>
        <taxon>Viridiplantae</taxon>
        <taxon>Streptophyta</taxon>
        <taxon>Embryophyta</taxon>
        <taxon>Tracheophyta</taxon>
        <taxon>Spermatophyta</taxon>
        <taxon>Magnoliopsida</taxon>
        <taxon>Liliopsida</taxon>
        <taxon>Zingiberales</taxon>
        <taxon>Musaceae</taxon>
        <taxon>Musa</taxon>
    </lineage>
</organism>
<reference evidence="1" key="1">
    <citation type="submission" date="2022-05" db="EMBL/GenBank/DDBJ databases">
        <title>The Musa troglodytarum L. genome provides insights into the mechanism of non-climacteric behaviour and enrichment of carotenoids.</title>
        <authorList>
            <person name="Wang J."/>
        </authorList>
    </citation>
    <scope>NUCLEOTIDE SEQUENCE</scope>
    <source>
        <tissue evidence="1">Leaf</tissue>
    </source>
</reference>
<dbReference type="EMBL" id="CP097510">
    <property type="protein sequence ID" value="URE36757.1"/>
    <property type="molecule type" value="Genomic_DNA"/>
</dbReference>
<gene>
    <name evidence="1" type="ORF">MUK42_16303</name>
</gene>